<dbReference type="PANTHER" id="PTHR30348">
    <property type="entry name" value="UNCHARACTERIZED PROTEIN YECE"/>
    <property type="match status" value="1"/>
</dbReference>
<comment type="caution">
    <text evidence="1">The sequence shown here is derived from an EMBL/GenBank/DDBJ whole genome shotgun (WGS) entry which is preliminary data.</text>
</comment>
<evidence type="ECO:0000313" key="1">
    <source>
        <dbReference type="EMBL" id="RED26806.1"/>
    </source>
</evidence>
<dbReference type="OrthoDB" id="9780310at2"/>
<proteinExistence type="predicted"/>
<dbReference type="Pfam" id="PF01904">
    <property type="entry name" value="DUF72"/>
    <property type="match status" value="1"/>
</dbReference>
<protein>
    <submittedName>
        <fullName evidence="1">Uncharacterized protein YecE (DUF72 family)</fullName>
    </submittedName>
</protein>
<dbReference type="PANTHER" id="PTHR30348:SF4">
    <property type="entry name" value="DUF72 DOMAIN-CONTAINING PROTEIN"/>
    <property type="match status" value="1"/>
</dbReference>
<accession>A0A3D9G0P2</accession>
<dbReference type="Gene3D" id="3.20.20.410">
    <property type="entry name" value="Protein of unknown function UPF0759"/>
    <property type="match status" value="1"/>
</dbReference>
<dbReference type="InterPro" id="IPR036520">
    <property type="entry name" value="UPF0759_sf"/>
</dbReference>
<organism evidence="1 2">
    <name type="scientific">Flavobacterium cutihirudinis</name>
    <dbReference type="NCBI Taxonomy" id="1265740"/>
    <lineage>
        <taxon>Bacteria</taxon>
        <taxon>Pseudomonadati</taxon>
        <taxon>Bacteroidota</taxon>
        <taxon>Flavobacteriia</taxon>
        <taxon>Flavobacteriales</taxon>
        <taxon>Flavobacteriaceae</taxon>
        <taxon>Flavobacterium</taxon>
    </lineage>
</organism>
<dbReference type="EMBL" id="QRDQ01000007">
    <property type="protein sequence ID" value="RED26806.1"/>
    <property type="molecule type" value="Genomic_DNA"/>
</dbReference>
<gene>
    <name evidence="1" type="ORF">BD847_0731</name>
</gene>
<dbReference type="Proteomes" id="UP000257004">
    <property type="component" value="Unassembled WGS sequence"/>
</dbReference>
<keyword evidence="2" id="KW-1185">Reference proteome</keyword>
<reference evidence="1 2" key="1">
    <citation type="submission" date="2018-07" db="EMBL/GenBank/DDBJ databases">
        <title>Genomic Encyclopedia of Archaeal and Bacterial Type Strains, Phase II (KMG-II): from individual species to whole genera.</title>
        <authorList>
            <person name="Goeker M."/>
        </authorList>
    </citation>
    <scope>NUCLEOTIDE SEQUENCE [LARGE SCALE GENOMIC DNA]</scope>
    <source>
        <strain evidence="1 2">DSM 25795</strain>
    </source>
</reference>
<dbReference type="AlphaFoldDB" id="A0A3D9G0P2"/>
<sequence>MKNKILIGCSSFNNKLWKGIFYPDTLSGKDMFSFYYQYFKTYEFNGSFYRFPTVKVFENWCNKTPEDFIFSVKAPKEITHISKFLNCETRINEFYKVCKLGFKEKLGCVLFQFPPSFSFSEERLELIIRNLDLNFKNVVEFRHESWWNERVWAAFLKNNITFCSVSHPQLPQTIFKDFPLVYIRMHGIPKLFYSSYSSKELLQIKHEIASKSGFIYFNNTASEAGILNALEMKRIIL</sequence>
<evidence type="ECO:0000313" key="2">
    <source>
        <dbReference type="Proteomes" id="UP000257004"/>
    </source>
</evidence>
<dbReference type="InterPro" id="IPR002763">
    <property type="entry name" value="DUF72"/>
</dbReference>
<dbReference type="SUPFAM" id="SSF117396">
    <property type="entry name" value="TM1631-like"/>
    <property type="match status" value="1"/>
</dbReference>
<dbReference type="RefSeq" id="WP_115886885.1">
    <property type="nucleotide sequence ID" value="NZ_QRDQ01000007.1"/>
</dbReference>
<name>A0A3D9G0P2_9FLAO</name>